<protein>
    <submittedName>
        <fullName evidence="2">Uncharacterized protein</fullName>
    </submittedName>
</protein>
<evidence type="ECO:0000313" key="3">
    <source>
        <dbReference type="Proteomes" id="UP001140949"/>
    </source>
</evidence>
<dbReference type="Proteomes" id="UP001140949">
    <property type="component" value="Unassembled WGS sequence"/>
</dbReference>
<accession>A0AAX6HJQ7</accession>
<dbReference type="EMBL" id="JANAVB010022597">
    <property type="protein sequence ID" value="KAJ6823778.1"/>
    <property type="molecule type" value="Genomic_DNA"/>
</dbReference>
<keyword evidence="3" id="KW-1185">Reference proteome</keyword>
<dbReference type="EMBL" id="JANAVB010008795">
    <property type="protein sequence ID" value="KAJ6841320.1"/>
    <property type="molecule type" value="Genomic_DNA"/>
</dbReference>
<sequence>MYFVFVISGLYVLFRLPDLSPDNFVLNLT</sequence>
<reference evidence="2" key="2">
    <citation type="submission" date="2023-04" db="EMBL/GenBank/DDBJ databases">
        <authorList>
            <person name="Bruccoleri R.E."/>
            <person name="Oakeley E.J."/>
            <person name="Faust A.-M."/>
            <person name="Dessus-Babus S."/>
            <person name="Altorfer M."/>
            <person name="Burckhardt D."/>
            <person name="Oertli M."/>
            <person name="Naumann U."/>
            <person name="Petersen F."/>
            <person name="Wong J."/>
        </authorList>
    </citation>
    <scope>NUCLEOTIDE SEQUENCE</scope>
    <source>
        <strain evidence="2">GSM-AAB239-AS_SAM_17_03QT</strain>
        <tissue evidence="2">Leaf</tissue>
    </source>
</reference>
<reference evidence="2" key="1">
    <citation type="journal article" date="2023" name="GigaByte">
        <title>Genome assembly of the bearded iris, Iris pallida Lam.</title>
        <authorList>
            <person name="Bruccoleri R.E."/>
            <person name="Oakeley E.J."/>
            <person name="Faust A.M.E."/>
            <person name="Altorfer M."/>
            <person name="Dessus-Babus S."/>
            <person name="Burckhardt D."/>
            <person name="Oertli M."/>
            <person name="Naumann U."/>
            <person name="Petersen F."/>
            <person name="Wong J."/>
        </authorList>
    </citation>
    <scope>NUCLEOTIDE SEQUENCE</scope>
    <source>
        <strain evidence="2">GSM-AAB239-AS_SAM_17_03QT</strain>
    </source>
</reference>
<dbReference type="AlphaFoldDB" id="A0AAX6HJQ7"/>
<evidence type="ECO:0000313" key="1">
    <source>
        <dbReference type="EMBL" id="KAJ6823778.1"/>
    </source>
</evidence>
<gene>
    <name evidence="1" type="ORF">M6B38_128930</name>
    <name evidence="2" type="ORF">M6B38_308500</name>
</gene>
<name>A0AAX6HJQ7_IRIPA</name>
<evidence type="ECO:0000313" key="2">
    <source>
        <dbReference type="EMBL" id="KAJ6841320.1"/>
    </source>
</evidence>
<proteinExistence type="predicted"/>
<organism evidence="2 3">
    <name type="scientific">Iris pallida</name>
    <name type="common">Sweet iris</name>
    <dbReference type="NCBI Taxonomy" id="29817"/>
    <lineage>
        <taxon>Eukaryota</taxon>
        <taxon>Viridiplantae</taxon>
        <taxon>Streptophyta</taxon>
        <taxon>Embryophyta</taxon>
        <taxon>Tracheophyta</taxon>
        <taxon>Spermatophyta</taxon>
        <taxon>Magnoliopsida</taxon>
        <taxon>Liliopsida</taxon>
        <taxon>Asparagales</taxon>
        <taxon>Iridaceae</taxon>
        <taxon>Iridoideae</taxon>
        <taxon>Irideae</taxon>
        <taxon>Iris</taxon>
    </lineage>
</organism>
<comment type="caution">
    <text evidence="2">The sequence shown here is derived from an EMBL/GenBank/DDBJ whole genome shotgun (WGS) entry which is preliminary data.</text>
</comment>